<dbReference type="InterPro" id="IPR041168">
    <property type="entry name" value="LodA_N"/>
</dbReference>
<evidence type="ECO:0000256" key="1">
    <source>
        <dbReference type="SAM" id="MobiDB-lite"/>
    </source>
</evidence>
<dbReference type="Proteomes" id="UP001500051">
    <property type="component" value="Unassembled WGS sequence"/>
</dbReference>
<feature type="region of interest" description="Disordered" evidence="1">
    <location>
        <begin position="627"/>
        <end position="647"/>
    </location>
</feature>
<dbReference type="CDD" id="cd14731">
    <property type="entry name" value="LodA_like_1"/>
    <property type="match status" value="1"/>
</dbReference>
<sequence length="647" mass="70638">MAEIVRCVIHPGLGIARVGNSPDQYHLGPEAPGQSPVPAGGYKDPAGRIKRQGARFRVYGLDSAGKVVAEVTADVGTVAWRVHLANRKSAWYQFLNAMDLGTKYAKTPGRRNSAITGTARTKLVIDPGPRSIAGRSKQGTPYRFDSGTFMGAKVPLGELRTDDQGRLIVLGGFGASSSYLKKPATTFANNDGWHDDTSDGWVRATVTIGGKKLEAEPAAVAVTPPNFGPGLYGVVTLYDVVYDLFCRDPKFALDPPARPAFWRHIYPVLSRLVDTGWVNSGADVLFGPGSPSRLTTPELLAQLADPAPEHRALRTGYASWFRDPALKGGPQTAAKLPPFYGDAFGDYRQLGMDDLAVTPTQYRFLQQWAAGDFDPDPSLRRRPATLADYPVTQQPRALDEANLESCLGGPFHPGIELTWTLRVASMWKAPFRLNQLAEGATPKTDYGVTLTPAEALGAGGVVSASGPGTLTWWMGVPWQTDEASCLAGYEIGTYLPLPSFWAARVPNQVLSERSYERVMDADLPTTQRLKHLFHRLDWLRFFGPDRLTRLNDNITRWPELGIVTSRTGPTDLGAEGVPDRLWVETGLAASLTKSDPTWEQVKIAERMLGLPAEEAVLLPERAARTLAAEHEEVPPESHRRLLGRDEL</sequence>
<feature type="region of interest" description="Disordered" evidence="1">
    <location>
        <begin position="24"/>
        <end position="43"/>
    </location>
</feature>
<evidence type="ECO:0000313" key="5">
    <source>
        <dbReference type="Proteomes" id="UP001500051"/>
    </source>
</evidence>
<name>A0ABP7EDS5_9ACTN</name>
<feature type="domain" description="L-Lysine epsilon oxidase N-terminal" evidence="2">
    <location>
        <begin position="10"/>
        <end position="222"/>
    </location>
</feature>
<feature type="domain" description="L-lysine epsilon oxidase C-terminal" evidence="3">
    <location>
        <begin position="342"/>
        <end position="489"/>
    </location>
</feature>
<dbReference type="InterPro" id="IPR033798">
    <property type="entry name" value="LodA-like"/>
</dbReference>
<keyword evidence="5" id="KW-1185">Reference proteome</keyword>
<dbReference type="InterPro" id="IPR041173">
    <property type="entry name" value="LodA_C"/>
</dbReference>
<evidence type="ECO:0000259" key="3">
    <source>
        <dbReference type="Pfam" id="PF18417"/>
    </source>
</evidence>
<evidence type="ECO:0000259" key="2">
    <source>
        <dbReference type="Pfam" id="PF17990"/>
    </source>
</evidence>
<dbReference type="Pfam" id="PF18417">
    <property type="entry name" value="LodA_C"/>
    <property type="match status" value="1"/>
</dbReference>
<accession>A0ABP7EDS5</accession>
<comment type="caution">
    <text evidence="4">The sequence shown here is derived from an EMBL/GenBank/DDBJ whole genome shotgun (WGS) entry which is preliminary data.</text>
</comment>
<proteinExistence type="predicted"/>
<evidence type="ECO:0000313" key="4">
    <source>
        <dbReference type="EMBL" id="GAA3716818.1"/>
    </source>
</evidence>
<dbReference type="EMBL" id="BAAAYX010000020">
    <property type="protein sequence ID" value="GAA3716818.1"/>
    <property type="molecule type" value="Genomic_DNA"/>
</dbReference>
<gene>
    <name evidence="4" type="ORF">GCM10022204_40810</name>
</gene>
<organism evidence="4 5">
    <name type="scientific">Microlunatus aurantiacus</name>
    <dbReference type="NCBI Taxonomy" id="446786"/>
    <lineage>
        <taxon>Bacteria</taxon>
        <taxon>Bacillati</taxon>
        <taxon>Actinomycetota</taxon>
        <taxon>Actinomycetes</taxon>
        <taxon>Propionibacteriales</taxon>
        <taxon>Propionibacteriaceae</taxon>
        <taxon>Microlunatus</taxon>
    </lineage>
</organism>
<protein>
    <submittedName>
        <fullName evidence="4">LodA/GoxA family CTQ-dependent oxidase</fullName>
    </submittedName>
</protein>
<dbReference type="RefSeq" id="WP_344814299.1">
    <property type="nucleotide sequence ID" value="NZ_BAAAYX010000020.1"/>
</dbReference>
<reference evidence="5" key="1">
    <citation type="journal article" date="2019" name="Int. J. Syst. Evol. Microbiol.">
        <title>The Global Catalogue of Microorganisms (GCM) 10K type strain sequencing project: providing services to taxonomists for standard genome sequencing and annotation.</title>
        <authorList>
            <consortium name="The Broad Institute Genomics Platform"/>
            <consortium name="The Broad Institute Genome Sequencing Center for Infectious Disease"/>
            <person name="Wu L."/>
            <person name="Ma J."/>
        </authorList>
    </citation>
    <scope>NUCLEOTIDE SEQUENCE [LARGE SCALE GENOMIC DNA]</scope>
    <source>
        <strain evidence="5">JCM 16548</strain>
    </source>
</reference>
<dbReference type="Pfam" id="PF17990">
    <property type="entry name" value="LodA_N"/>
    <property type="match status" value="1"/>
</dbReference>